<organism evidence="1">
    <name type="scientific">uncultured Gemmatimonadaceae bacterium</name>
    <dbReference type="NCBI Taxonomy" id="246130"/>
    <lineage>
        <taxon>Bacteria</taxon>
        <taxon>Pseudomonadati</taxon>
        <taxon>Gemmatimonadota</taxon>
        <taxon>Gemmatimonadia</taxon>
        <taxon>Gemmatimonadales</taxon>
        <taxon>Gemmatimonadaceae</taxon>
        <taxon>environmental samples</taxon>
    </lineage>
</organism>
<accession>A0A6J4LVH5</accession>
<dbReference type="AlphaFoldDB" id="A0A6J4LVH5"/>
<dbReference type="EMBL" id="CADCTX010000717">
    <property type="protein sequence ID" value="CAA9343412.1"/>
    <property type="molecule type" value="Genomic_DNA"/>
</dbReference>
<sequence length="158" mass="17462">MPTPSPYRSLPPDRRVALVLHAVTTSRESRALYIQRLMARGGGFRAVTLQSWPADRLAREVVRMKAETAQDELDLLQLLYVELEPAIQASFLDAAGVPHENGRIADDAEPPYADADAVRRAAAAAEAQHGDDGRRYLRTLARYNREAWPGIETLVGEG</sequence>
<protein>
    <submittedName>
        <fullName evidence="1">Uncharacterized protein</fullName>
    </submittedName>
</protein>
<evidence type="ECO:0000313" key="1">
    <source>
        <dbReference type="EMBL" id="CAA9343412.1"/>
    </source>
</evidence>
<proteinExistence type="predicted"/>
<name>A0A6J4LVH5_9BACT</name>
<gene>
    <name evidence="1" type="ORF">AVDCRST_MAG40-2509</name>
</gene>
<reference evidence="1" key="1">
    <citation type="submission" date="2020-02" db="EMBL/GenBank/DDBJ databases">
        <authorList>
            <person name="Meier V. D."/>
        </authorList>
    </citation>
    <scope>NUCLEOTIDE SEQUENCE</scope>
    <source>
        <strain evidence="1">AVDCRST_MAG40</strain>
    </source>
</reference>